<keyword evidence="2" id="KW-0808">Transferase</keyword>
<dbReference type="InterPro" id="IPR029063">
    <property type="entry name" value="SAM-dependent_MTases_sf"/>
</dbReference>
<dbReference type="AlphaFoldDB" id="A0A9N8DCL4"/>
<evidence type="ECO:0000256" key="2">
    <source>
        <dbReference type="ARBA" id="ARBA00022679"/>
    </source>
</evidence>
<dbReference type="GO" id="GO:0032259">
    <property type="term" value="P:methylation"/>
    <property type="evidence" value="ECO:0007669"/>
    <property type="project" value="UniProtKB-KW"/>
</dbReference>
<dbReference type="InterPro" id="IPR007213">
    <property type="entry name" value="Ppm1/Ppm2/Tcmp"/>
</dbReference>
<evidence type="ECO:0000313" key="3">
    <source>
        <dbReference type="EMBL" id="CAB9500362.1"/>
    </source>
</evidence>
<proteinExistence type="predicted"/>
<keyword evidence="1 3" id="KW-0489">Methyltransferase</keyword>
<name>A0A9N8DCL4_9STRA</name>
<dbReference type="OrthoDB" id="203237at2759"/>
<dbReference type="SUPFAM" id="SSF53335">
    <property type="entry name" value="S-adenosyl-L-methionine-dependent methyltransferases"/>
    <property type="match status" value="1"/>
</dbReference>
<comment type="caution">
    <text evidence="3">The sequence shown here is derived from an EMBL/GenBank/DDBJ whole genome shotgun (WGS) entry which is preliminary data.</text>
</comment>
<dbReference type="PANTHER" id="PTHR43619">
    <property type="entry name" value="S-ADENOSYL-L-METHIONINE-DEPENDENT METHYLTRANSFERASE YKTD-RELATED"/>
    <property type="match status" value="1"/>
</dbReference>
<keyword evidence="4" id="KW-1185">Reference proteome</keyword>
<dbReference type="PANTHER" id="PTHR43619:SF2">
    <property type="entry name" value="S-ADENOSYL-L-METHIONINE-DEPENDENT METHYLTRANSFERASES SUPERFAMILY PROTEIN"/>
    <property type="match status" value="1"/>
</dbReference>
<dbReference type="Proteomes" id="UP001153069">
    <property type="component" value="Unassembled WGS sequence"/>
</dbReference>
<sequence length="107" mass="12408">MGMTGFSEMITVRTKWIDDGILSSEDCRQWILLGAGYDTRGFRLDLPSDGLVLEVDQPQVQQQKRNKLEWLSHHHKNPTEQDAIVDRYDPKSNSSLWISITIFWTTN</sequence>
<dbReference type="EMBL" id="CAICTM010000081">
    <property type="protein sequence ID" value="CAB9500362.1"/>
    <property type="molecule type" value="Genomic_DNA"/>
</dbReference>
<reference evidence="3" key="1">
    <citation type="submission" date="2020-06" db="EMBL/GenBank/DDBJ databases">
        <authorList>
            <consortium name="Plant Systems Biology data submission"/>
        </authorList>
    </citation>
    <scope>NUCLEOTIDE SEQUENCE</scope>
    <source>
        <strain evidence="3">D6</strain>
    </source>
</reference>
<dbReference type="Pfam" id="PF04072">
    <property type="entry name" value="LCM"/>
    <property type="match status" value="1"/>
</dbReference>
<dbReference type="GO" id="GO:0008168">
    <property type="term" value="F:methyltransferase activity"/>
    <property type="evidence" value="ECO:0007669"/>
    <property type="project" value="UniProtKB-KW"/>
</dbReference>
<evidence type="ECO:0000313" key="4">
    <source>
        <dbReference type="Proteomes" id="UP001153069"/>
    </source>
</evidence>
<evidence type="ECO:0000256" key="1">
    <source>
        <dbReference type="ARBA" id="ARBA00022603"/>
    </source>
</evidence>
<organism evidence="3 4">
    <name type="scientific">Seminavis robusta</name>
    <dbReference type="NCBI Taxonomy" id="568900"/>
    <lineage>
        <taxon>Eukaryota</taxon>
        <taxon>Sar</taxon>
        <taxon>Stramenopiles</taxon>
        <taxon>Ochrophyta</taxon>
        <taxon>Bacillariophyta</taxon>
        <taxon>Bacillariophyceae</taxon>
        <taxon>Bacillariophycidae</taxon>
        <taxon>Naviculales</taxon>
        <taxon>Naviculaceae</taxon>
        <taxon>Seminavis</taxon>
    </lineage>
</organism>
<gene>
    <name evidence="3" type="ORF">SEMRO_82_G043870.1</name>
</gene>
<protein>
    <submittedName>
        <fullName evidence="3">S-adenosyl-L-methionine-dependent methyltransferase</fullName>
    </submittedName>
</protein>
<dbReference type="Gene3D" id="3.40.50.150">
    <property type="entry name" value="Vaccinia Virus protein VP39"/>
    <property type="match status" value="1"/>
</dbReference>
<accession>A0A9N8DCL4</accession>